<dbReference type="Proteomes" id="UP000323274">
    <property type="component" value="Unassembled WGS sequence"/>
</dbReference>
<proteinExistence type="predicted"/>
<dbReference type="SUPFAM" id="SSF46689">
    <property type="entry name" value="Homeodomain-like"/>
    <property type="match status" value="1"/>
</dbReference>
<gene>
    <name evidence="4" type="ORF">LCIT_05120</name>
</gene>
<dbReference type="AlphaFoldDB" id="A0A5A5TX68"/>
<evidence type="ECO:0000313" key="5">
    <source>
        <dbReference type="Proteomes" id="UP000323274"/>
    </source>
</evidence>
<dbReference type="InterPro" id="IPR001647">
    <property type="entry name" value="HTH_TetR"/>
</dbReference>
<feature type="DNA-binding region" description="H-T-H motif" evidence="2">
    <location>
        <begin position="26"/>
        <end position="45"/>
    </location>
</feature>
<protein>
    <submittedName>
        <fullName evidence="4">TetR family transcriptional regulator</fullName>
    </submittedName>
</protein>
<dbReference type="OMA" id="WIFDTEF"/>
<evidence type="ECO:0000259" key="3">
    <source>
        <dbReference type="PROSITE" id="PS50977"/>
    </source>
</evidence>
<comment type="caution">
    <text evidence="4">The sequence shown here is derived from an EMBL/GenBank/DDBJ whole genome shotgun (WGS) entry which is preliminary data.</text>
</comment>
<name>A0A5A5TX68_LEUCI</name>
<reference evidence="4 5" key="1">
    <citation type="submission" date="2019-04" db="EMBL/GenBank/DDBJ databases">
        <title>A pseudo-fructophilic Leuconostoc citreum strain F192-5 isolated from peel of satsuma mandarin: the first report for isolation and characterization of strain-dependent fructophilic-like characteristics.</title>
        <authorList>
            <person name="Maeno S."/>
            <person name="Tanizawa Y."/>
            <person name="Kajikawa A."/>
            <person name="Kanesaki Y."/>
            <person name="Kubota E."/>
            <person name="Arita M."/>
            <person name="Leon D."/>
            <person name="Endo A."/>
        </authorList>
    </citation>
    <scope>NUCLEOTIDE SEQUENCE [LARGE SCALE GENOMIC DNA]</scope>
    <source>
        <strain evidence="4 5">F192-5</strain>
    </source>
</reference>
<dbReference type="Gene3D" id="1.10.357.10">
    <property type="entry name" value="Tetracycline Repressor, domain 2"/>
    <property type="match status" value="1"/>
</dbReference>
<dbReference type="EMBL" id="BJJW01000002">
    <property type="protein sequence ID" value="GDZ83270.1"/>
    <property type="molecule type" value="Genomic_DNA"/>
</dbReference>
<sequence length="185" mass="20789">MSTQAKKDLAFALKTLVQTTALDKITIDALATKAQVNRNTFYYHFGDIYDLLRWTLEQDIISQVQDHLTAKNWAAKYAIALNYILANKALCLEALHSHQRDLLETFLFELGAQMVQSVVVTIDDDVTPLLAQDLVDFYGSAIASQIIKWLLTDCDTPKDILVSRATAILDGTIEFIINKNKHTSN</sequence>
<evidence type="ECO:0000313" key="4">
    <source>
        <dbReference type="EMBL" id="GDZ83270.1"/>
    </source>
</evidence>
<dbReference type="RefSeq" id="WP_004905923.1">
    <property type="nucleotide sequence ID" value="NZ_BJJW01000002.1"/>
</dbReference>
<dbReference type="InterPro" id="IPR009057">
    <property type="entry name" value="Homeodomain-like_sf"/>
</dbReference>
<dbReference type="InterPro" id="IPR039532">
    <property type="entry name" value="TetR_C_Firmicutes"/>
</dbReference>
<dbReference type="Pfam" id="PF14278">
    <property type="entry name" value="TetR_C_8"/>
    <property type="match status" value="1"/>
</dbReference>
<organism evidence="4 5">
    <name type="scientific">Leuconostoc citreum</name>
    <dbReference type="NCBI Taxonomy" id="33964"/>
    <lineage>
        <taxon>Bacteria</taxon>
        <taxon>Bacillati</taxon>
        <taxon>Bacillota</taxon>
        <taxon>Bacilli</taxon>
        <taxon>Lactobacillales</taxon>
        <taxon>Lactobacillaceae</taxon>
        <taxon>Leuconostoc</taxon>
    </lineage>
</organism>
<dbReference type="PROSITE" id="PS50977">
    <property type="entry name" value="HTH_TETR_2"/>
    <property type="match status" value="1"/>
</dbReference>
<feature type="domain" description="HTH tetR-type" evidence="3">
    <location>
        <begin position="3"/>
        <end position="63"/>
    </location>
</feature>
<dbReference type="GO" id="GO:0003677">
    <property type="term" value="F:DNA binding"/>
    <property type="evidence" value="ECO:0007669"/>
    <property type="project" value="UniProtKB-UniRule"/>
</dbReference>
<keyword evidence="1 2" id="KW-0238">DNA-binding</keyword>
<dbReference type="Pfam" id="PF00440">
    <property type="entry name" value="TetR_N"/>
    <property type="match status" value="1"/>
</dbReference>
<evidence type="ECO:0000256" key="2">
    <source>
        <dbReference type="PROSITE-ProRule" id="PRU00335"/>
    </source>
</evidence>
<accession>A0A5A5TX68</accession>
<evidence type="ECO:0000256" key="1">
    <source>
        <dbReference type="ARBA" id="ARBA00023125"/>
    </source>
</evidence>